<comment type="similarity">
    <text evidence="7">Belongs to the ATPase delta chain family.</text>
</comment>
<dbReference type="AlphaFoldDB" id="A0A2T3HNX8"/>
<evidence type="ECO:0000256" key="6">
    <source>
        <dbReference type="ARBA" id="ARBA00023310"/>
    </source>
</evidence>
<keyword evidence="7" id="KW-0139">CF(1)</keyword>
<keyword evidence="5 7" id="KW-0472">Membrane</keyword>
<dbReference type="NCBIfam" id="TIGR01145">
    <property type="entry name" value="ATP_synt_delta"/>
    <property type="match status" value="1"/>
</dbReference>
<dbReference type="SUPFAM" id="SSF47928">
    <property type="entry name" value="N-terminal domain of the delta subunit of the F1F0-ATP synthase"/>
    <property type="match status" value="1"/>
</dbReference>
<dbReference type="OrthoDB" id="9802471at2"/>
<keyword evidence="9" id="KW-1185">Reference proteome</keyword>
<evidence type="ECO:0000256" key="3">
    <source>
        <dbReference type="ARBA" id="ARBA00022781"/>
    </source>
</evidence>
<dbReference type="PRINTS" id="PR00125">
    <property type="entry name" value="ATPASEDELTA"/>
</dbReference>
<accession>A0A2T3HNX8</accession>
<proteinExistence type="inferred from homology"/>
<dbReference type="Gene3D" id="1.10.520.20">
    <property type="entry name" value="N-terminal domain of the delta subunit of the F1F0-ATP synthase"/>
    <property type="match status" value="1"/>
</dbReference>
<dbReference type="PROSITE" id="PS00389">
    <property type="entry name" value="ATPASE_DELTA"/>
    <property type="match status" value="1"/>
</dbReference>
<reference evidence="8 9" key="1">
    <citation type="submission" date="2018-03" db="EMBL/GenBank/DDBJ databases">
        <authorList>
            <person name="Keele B.F."/>
        </authorList>
    </citation>
    <scope>NUCLEOTIDE SEQUENCE [LARGE SCALE GENOMIC DNA]</scope>
    <source>
        <strain evidence="8 9">YL28-9</strain>
    </source>
</reference>
<organism evidence="8 9">
    <name type="scientific">Pedobacter yulinensis</name>
    <dbReference type="NCBI Taxonomy" id="2126353"/>
    <lineage>
        <taxon>Bacteria</taxon>
        <taxon>Pseudomonadati</taxon>
        <taxon>Bacteroidota</taxon>
        <taxon>Sphingobacteriia</taxon>
        <taxon>Sphingobacteriales</taxon>
        <taxon>Sphingobacteriaceae</taxon>
        <taxon>Pedobacter</taxon>
    </lineage>
</organism>
<name>A0A2T3HNX8_9SPHI</name>
<protein>
    <recommendedName>
        <fullName evidence="7">ATP synthase subunit delta</fullName>
    </recommendedName>
    <alternativeName>
        <fullName evidence="7">ATP synthase F(1) sector subunit delta</fullName>
    </alternativeName>
    <alternativeName>
        <fullName evidence="7">F-type ATPase subunit delta</fullName>
        <shortName evidence="7">F-ATPase subunit delta</shortName>
    </alternativeName>
</protein>
<comment type="function">
    <text evidence="7">F(1)F(0) ATP synthase produces ATP from ADP in the presence of a proton or sodium gradient. F-type ATPases consist of two structural domains, F(1) containing the extramembraneous catalytic core and F(0) containing the membrane proton channel, linked together by a central stalk and a peripheral stalk. During catalysis, ATP synthesis in the catalytic domain of F(1) is coupled via a rotary mechanism of the central stalk subunits to proton translocation.</text>
</comment>
<dbReference type="HAMAP" id="MF_01416">
    <property type="entry name" value="ATP_synth_delta_bact"/>
    <property type="match status" value="1"/>
</dbReference>
<comment type="subcellular location">
    <subcellularLocation>
        <location evidence="7">Cell membrane</location>
        <topology evidence="7">Peripheral membrane protein</topology>
    </subcellularLocation>
    <subcellularLocation>
        <location evidence="1">Membrane</location>
    </subcellularLocation>
</comment>
<keyword evidence="2 7" id="KW-0813">Transport</keyword>
<evidence type="ECO:0000256" key="5">
    <source>
        <dbReference type="ARBA" id="ARBA00023136"/>
    </source>
</evidence>
<dbReference type="RefSeq" id="WP_107214189.1">
    <property type="nucleotide sequence ID" value="NZ_KZ686268.1"/>
</dbReference>
<dbReference type="InterPro" id="IPR000711">
    <property type="entry name" value="ATPase_OSCP/dsu"/>
</dbReference>
<comment type="caution">
    <text evidence="8">The sequence shown here is derived from an EMBL/GenBank/DDBJ whole genome shotgun (WGS) entry which is preliminary data.</text>
</comment>
<evidence type="ECO:0000256" key="1">
    <source>
        <dbReference type="ARBA" id="ARBA00004370"/>
    </source>
</evidence>
<dbReference type="InterPro" id="IPR026015">
    <property type="entry name" value="ATP_synth_OSCP/delta_N_sf"/>
</dbReference>
<evidence type="ECO:0000256" key="7">
    <source>
        <dbReference type="HAMAP-Rule" id="MF_01416"/>
    </source>
</evidence>
<keyword evidence="3 7" id="KW-0375">Hydrogen ion transport</keyword>
<keyword evidence="4 7" id="KW-0406">Ion transport</keyword>
<dbReference type="GO" id="GO:0046933">
    <property type="term" value="F:proton-transporting ATP synthase activity, rotational mechanism"/>
    <property type="evidence" value="ECO:0007669"/>
    <property type="project" value="UniProtKB-UniRule"/>
</dbReference>
<sequence length="180" mass="19762">MSDTKVATRYAKALIDLANENNALEAIMNDMVLLDRVIDENPELEAIMNNPIVSLDKKVGILNAVFAGNVNAVTSSYFKVLVNKGRSDVLYSTAKEFIRQYQVQKGIVKAEVTSATALTEEARTTFKAIVKKELGAEEVLLNEKVDDKLIGGFILKVGDRQFDASMSGSLSKLRKEFAGK</sequence>
<dbReference type="GO" id="GO:0045259">
    <property type="term" value="C:proton-transporting ATP synthase complex"/>
    <property type="evidence" value="ECO:0007669"/>
    <property type="project" value="UniProtKB-KW"/>
</dbReference>
<comment type="function">
    <text evidence="7">This protein is part of the stalk that links CF(0) to CF(1). It either transmits conformational changes from CF(0) to CF(1) or is implicated in proton conduction.</text>
</comment>
<gene>
    <name evidence="7 8" type="primary">atpH</name>
    <name evidence="8" type="ORF">C7T94_05060</name>
</gene>
<dbReference type="EMBL" id="PYLS01000004">
    <property type="protein sequence ID" value="PST84103.1"/>
    <property type="molecule type" value="Genomic_DNA"/>
</dbReference>
<evidence type="ECO:0000256" key="2">
    <source>
        <dbReference type="ARBA" id="ARBA00022448"/>
    </source>
</evidence>
<keyword evidence="7" id="KW-1003">Cell membrane</keyword>
<dbReference type="Proteomes" id="UP000240912">
    <property type="component" value="Unassembled WGS sequence"/>
</dbReference>
<keyword evidence="6 7" id="KW-0066">ATP synthesis</keyword>
<evidence type="ECO:0000256" key="4">
    <source>
        <dbReference type="ARBA" id="ARBA00023065"/>
    </source>
</evidence>
<dbReference type="GO" id="GO:0005886">
    <property type="term" value="C:plasma membrane"/>
    <property type="evidence" value="ECO:0007669"/>
    <property type="project" value="UniProtKB-SubCell"/>
</dbReference>
<evidence type="ECO:0000313" key="9">
    <source>
        <dbReference type="Proteomes" id="UP000240912"/>
    </source>
</evidence>
<dbReference type="Pfam" id="PF00213">
    <property type="entry name" value="OSCP"/>
    <property type="match status" value="1"/>
</dbReference>
<evidence type="ECO:0000313" key="8">
    <source>
        <dbReference type="EMBL" id="PST84103.1"/>
    </source>
</evidence>
<dbReference type="InterPro" id="IPR020781">
    <property type="entry name" value="ATPase_OSCP/d_CS"/>
</dbReference>
<dbReference type="PANTHER" id="PTHR11910">
    <property type="entry name" value="ATP SYNTHASE DELTA CHAIN"/>
    <property type="match status" value="1"/>
</dbReference>